<evidence type="ECO:0000313" key="3">
    <source>
        <dbReference type="Proteomes" id="UP000095009"/>
    </source>
</evidence>
<dbReference type="EMBL" id="KV454408">
    <property type="protein sequence ID" value="ODQ66452.1"/>
    <property type="molecule type" value="Genomic_DNA"/>
</dbReference>
<feature type="binding site" evidence="1">
    <location>
        <position position="431"/>
    </location>
    <ligand>
        <name>Zn(2+)</name>
        <dbReference type="ChEBI" id="CHEBI:29105"/>
    </ligand>
</feature>
<name>A0A1E3PND6_9ASCO</name>
<reference evidence="2 3" key="1">
    <citation type="journal article" date="2016" name="Proc. Natl. Acad. Sci. U.S.A.">
        <title>Comparative genomics of biotechnologically important yeasts.</title>
        <authorList>
            <person name="Riley R."/>
            <person name="Haridas S."/>
            <person name="Wolfe K.H."/>
            <person name="Lopes M.R."/>
            <person name="Hittinger C.T."/>
            <person name="Goeker M."/>
            <person name="Salamov A.A."/>
            <person name="Wisecaver J.H."/>
            <person name="Long T.M."/>
            <person name="Calvey C.H."/>
            <person name="Aerts A.L."/>
            <person name="Barry K.W."/>
            <person name="Choi C."/>
            <person name="Clum A."/>
            <person name="Coughlan A.Y."/>
            <person name="Deshpande S."/>
            <person name="Douglass A.P."/>
            <person name="Hanson S.J."/>
            <person name="Klenk H.-P."/>
            <person name="LaButti K.M."/>
            <person name="Lapidus A."/>
            <person name="Lindquist E.A."/>
            <person name="Lipzen A.M."/>
            <person name="Meier-Kolthoff J.P."/>
            <person name="Ohm R.A."/>
            <person name="Otillar R.P."/>
            <person name="Pangilinan J.L."/>
            <person name="Peng Y."/>
            <person name="Rokas A."/>
            <person name="Rosa C.A."/>
            <person name="Scheuner C."/>
            <person name="Sibirny A.A."/>
            <person name="Slot J.C."/>
            <person name="Stielow J.B."/>
            <person name="Sun H."/>
            <person name="Kurtzman C.P."/>
            <person name="Blackwell M."/>
            <person name="Grigoriev I.V."/>
            <person name="Jeffries T.W."/>
        </authorList>
    </citation>
    <scope>NUCLEOTIDE SEQUENCE [LARGE SCALE GENOMIC DNA]</scope>
    <source>
        <strain evidence="2 3">DSM 6958</strain>
    </source>
</reference>
<organism evidence="2 3">
    <name type="scientific">Nadsonia fulvescens var. elongata DSM 6958</name>
    <dbReference type="NCBI Taxonomy" id="857566"/>
    <lineage>
        <taxon>Eukaryota</taxon>
        <taxon>Fungi</taxon>
        <taxon>Dikarya</taxon>
        <taxon>Ascomycota</taxon>
        <taxon>Saccharomycotina</taxon>
        <taxon>Dipodascomycetes</taxon>
        <taxon>Dipodascales</taxon>
        <taxon>Dipodascales incertae sedis</taxon>
        <taxon>Nadsonia</taxon>
    </lineage>
</organism>
<keyword evidence="1" id="KW-0862">Zinc</keyword>
<keyword evidence="1" id="KW-0479">Metal-binding</keyword>
<keyword evidence="3" id="KW-1185">Reference proteome</keyword>
<dbReference type="OrthoDB" id="10262609at2759"/>
<proteinExistence type="predicted"/>
<dbReference type="Gene3D" id="1.20.140.30">
    <property type="entry name" value="MOB kinase activator"/>
    <property type="match status" value="1"/>
</dbReference>
<evidence type="ECO:0000256" key="1">
    <source>
        <dbReference type="PIRSR" id="PIRSR605301-1"/>
    </source>
</evidence>
<dbReference type="STRING" id="857566.A0A1E3PND6"/>
<dbReference type="InterPro" id="IPR036703">
    <property type="entry name" value="MOB_kinase_act_sf"/>
</dbReference>
<sequence length="525" mass="60323">MPSLSSNGADTPIIPFYYHKRLRPGMKLLHVQQPQSYTPREITKEDSINQNEALKKTIIAKENMVPIISDDCFLINGNMNATLRQSNSMVNIPLNSFVISSETKELIIESSKCMMYRPDTPPTFFFTENIEDIKSSAEYKALCDLKLLQKLRSQPRIFAEISPSPPLSPVGSDTCKLLKKSFLTICKNPTIYDLENYLIQLLNVSGEKACGSLVARSFLPFATVIKYTEDSEPIVPISFMVKNPPNINPNIWLYQHLKRICIDMNYIGLLLAKEDECDALTKKGCEKMMIRNINWQSTFLHNEDGDTNIFKYPVKAPETQSEQAGQNIPVVCPSNIHKTPKNCSAMDYIWHTLDWSMGILTSNLSEKTIAVAPQRYYHNGYHDTINSNSQGQPPPVPFTLKEKYLEHHHAIKISNRKFNLIFKRLFLIFNHIYFHHLTVFKKSVYLYKRMIALGIQFDLIRNTLKQNNESKTNLKSDFNTNSGIYNIPFFASLDELLELTYGSININDYDYEAELNKIIHKIDIY</sequence>
<dbReference type="InterPro" id="IPR005301">
    <property type="entry name" value="MOB_kinase_act_fam"/>
</dbReference>
<evidence type="ECO:0008006" key="4">
    <source>
        <dbReference type="Google" id="ProtNLM"/>
    </source>
</evidence>
<dbReference type="AlphaFoldDB" id="A0A1E3PND6"/>
<dbReference type="Proteomes" id="UP000095009">
    <property type="component" value="Unassembled WGS sequence"/>
</dbReference>
<dbReference type="SUPFAM" id="SSF101152">
    <property type="entry name" value="Mob1/phocein"/>
    <property type="match status" value="1"/>
</dbReference>
<evidence type="ECO:0000313" key="2">
    <source>
        <dbReference type="EMBL" id="ODQ66452.1"/>
    </source>
</evidence>
<dbReference type="SMART" id="SM01388">
    <property type="entry name" value="Mob1_phocein"/>
    <property type="match status" value="1"/>
</dbReference>
<protein>
    <recommendedName>
        <fullName evidence="4">Mob1/phocein</fullName>
    </recommendedName>
</protein>
<accession>A0A1E3PND6</accession>
<gene>
    <name evidence="2" type="ORF">NADFUDRAFT_41096</name>
</gene>
<feature type="binding site" evidence="1">
    <location>
        <position position="436"/>
    </location>
    <ligand>
        <name>Zn(2+)</name>
        <dbReference type="ChEBI" id="CHEBI:29105"/>
    </ligand>
</feature>